<accession>A0A6I4F6Y2</accession>
<proteinExistence type="predicted"/>
<gene>
    <name evidence="1" type="ORF">DXT89_26975</name>
</gene>
<dbReference type="AlphaFoldDB" id="A0A6I4F6Y2"/>
<organism evidence="1 2">
    <name type="scientific">Agrobacterium vitis</name>
    <name type="common">Rhizobium vitis</name>
    <dbReference type="NCBI Taxonomy" id="373"/>
    <lineage>
        <taxon>Bacteria</taxon>
        <taxon>Pseudomonadati</taxon>
        <taxon>Pseudomonadota</taxon>
        <taxon>Alphaproteobacteria</taxon>
        <taxon>Hyphomicrobiales</taxon>
        <taxon>Rhizobiaceae</taxon>
        <taxon>Rhizobium/Agrobacterium group</taxon>
        <taxon>Agrobacterium</taxon>
    </lineage>
</organism>
<dbReference type="Proteomes" id="UP000436911">
    <property type="component" value="Unassembled WGS sequence"/>
</dbReference>
<dbReference type="EMBL" id="QUSG01000052">
    <property type="protein sequence ID" value="KAA3518268.1"/>
    <property type="molecule type" value="Genomic_DNA"/>
</dbReference>
<name>A0A6I4F6Y2_AGRVI</name>
<sequence length="154" mass="17718">MGRRRRIPRNWRREIPDLLLELDDEGIDVELFFQLERTVTFKLTTLLSDANELHKVIVDPNVDVSPFIARLGHAFLPGAVYQLEEYGLPRMISRKIHRSGAMNFNDPSLDLPTAIKAFQSIGLETISKIPSLSRFDVYVLKFFYEGITQDPIKS</sequence>
<reference evidence="1 2" key="1">
    <citation type="submission" date="2018-08" db="EMBL/GenBank/DDBJ databases">
        <title>Genome sequencing of Agrobacterium vitis strain ICMP 10754.</title>
        <authorList>
            <person name="Visnovsky S.B."/>
            <person name="Pitman A.R."/>
        </authorList>
    </citation>
    <scope>NUCLEOTIDE SEQUENCE [LARGE SCALE GENOMIC DNA]</scope>
    <source>
        <strain evidence="1 2">ICMP 10754</strain>
    </source>
</reference>
<dbReference type="RefSeq" id="WP_060716702.1">
    <property type="nucleotide sequence ID" value="NZ_JABFNP010000004.1"/>
</dbReference>
<protein>
    <submittedName>
        <fullName evidence="1">Uncharacterized protein</fullName>
    </submittedName>
</protein>
<evidence type="ECO:0000313" key="1">
    <source>
        <dbReference type="EMBL" id="KAA3518268.1"/>
    </source>
</evidence>
<evidence type="ECO:0000313" key="2">
    <source>
        <dbReference type="Proteomes" id="UP000436911"/>
    </source>
</evidence>
<comment type="caution">
    <text evidence="1">The sequence shown here is derived from an EMBL/GenBank/DDBJ whole genome shotgun (WGS) entry which is preliminary data.</text>
</comment>